<proteinExistence type="predicted"/>
<dbReference type="AlphaFoldDB" id="A0A3S0QML2"/>
<name>A0A3S0QML2_9BACI</name>
<gene>
    <name evidence="2" type="ORF">EK386_19380</name>
</gene>
<evidence type="ECO:0000256" key="1">
    <source>
        <dbReference type="SAM" id="Phobius"/>
    </source>
</evidence>
<feature type="transmembrane region" description="Helical" evidence="1">
    <location>
        <begin position="130"/>
        <end position="152"/>
    </location>
</feature>
<feature type="transmembrane region" description="Helical" evidence="1">
    <location>
        <begin position="67"/>
        <end position="91"/>
    </location>
</feature>
<protein>
    <submittedName>
        <fullName evidence="2">Uncharacterized protein</fullName>
    </submittedName>
</protein>
<dbReference type="RefSeq" id="WP_126660827.1">
    <property type="nucleotide sequence ID" value="NZ_RYYR01000050.1"/>
</dbReference>
<organism evidence="2 3">
    <name type="scientific">Lysinibacillus antri</name>
    <dbReference type="NCBI Taxonomy" id="2498145"/>
    <lineage>
        <taxon>Bacteria</taxon>
        <taxon>Bacillati</taxon>
        <taxon>Bacillota</taxon>
        <taxon>Bacilli</taxon>
        <taxon>Bacillales</taxon>
        <taxon>Bacillaceae</taxon>
        <taxon>Lysinibacillus</taxon>
    </lineage>
</organism>
<reference evidence="2 3" key="1">
    <citation type="submission" date="2018-12" db="EMBL/GenBank/DDBJ databases">
        <title>Lysinibacillus antri sp. nov., isolated from a cave soil.</title>
        <authorList>
            <person name="Narsing Rao M.P."/>
            <person name="Zhang H."/>
            <person name="Dong Z.-Y."/>
            <person name="Niu X.-K."/>
            <person name="Zhang K."/>
            <person name="Fang B.-Z."/>
            <person name="Kang Y.-Q."/>
            <person name="Xiao M."/>
            <person name="Li W.-J."/>
        </authorList>
    </citation>
    <scope>NUCLEOTIDE SEQUENCE [LARGE SCALE GENOMIC DNA]</scope>
    <source>
        <strain evidence="2 3">SYSU K30002</strain>
    </source>
</reference>
<dbReference type="EMBL" id="RYYR01000050">
    <property type="protein sequence ID" value="RUL45661.1"/>
    <property type="molecule type" value="Genomic_DNA"/>
</dbReference>
<keyword evidence="1" id="KW-1133">Transmembrane helix</keyword>
<keyword evidence="1" id="KW-0472">Membrane</keyword>
<evidence type="ECO:0000313" key="2">
    <source>
        <dbReference type="EMBL" id="RUL45661.1"/>
    </source>
</evidence>
<comment type="caution">
    <text evidence="2">The sequence shown here is derived from an EMBL/GenBank/DDBJ whole genome shotgun (WGS) entry which is preliminary data.</text>
</comment>
<feature type="transmembrane region" description="Helical" evidence="1">
    <location>
        <begin position="5"/>
        <end position="23"/>
    </location>
</feature>
<evidence type="ECO:0000313" key="3">
    <source>
        <dbReference type="Proteomes" id="UP000287910"/>
    </source>
</evidence>
<keyword evidence="1" id="KW-0812">Transmembrane</keyword>
<dbReference type="Proteomes" id="UP000287910">
    <property type="component" value="Unassembled WGS sequence"/>
</dbReference>
<keyword evidence="3" id="KW-1185">Reference proteome</keyword>
<accession>A0A3S0QML2</accession>
<feature type="transmembrane region" description="Helical" evidence="1">
    <location>
        <begin position="35"/>
        <end position="55"/>
    </location>
</feature>
<sequence length="161" mass="18452">MKKRWFIYGVIGIVFGVLDFYFHSFISDVLGQGGIVWRIFTYGVWLVPLIPIILIESQVSKSKIAPSLVCSLTWLLSIVSYYLFMGIRFAFIGVETRAELHISNLGEDPYFLGNWNSVLFYDIAGGIIEWGGFAVLSGFVMGYVISFNYLYLNKLLGRWRY</sequence>